<dbReference type="PANTHER" id="PTHR36180:SF2">
    <property type="entry name" value="BRO FAMILY PROTEIN"/>
    <property type="match status" value="1"/>
</dbReference>
<sequence>MSFTLDSVAQRHPLTLLRYMSNTQGVLETGAAPPGVRAPGRASEHHLTGPGAHREDDCPIPDPLHDPQRRLHRRRRHLHRAARVRHRPVPRRAGPRRHLGAGHHRDLRCDRGRRHHPRARPPQRDPHPRAHPDAGRHPRHPPPRHPHRAGHHHPARRHPVNAAVQQFNFHGAGVRIITDENGDPWFVAADVTPLLGYNHNPSAIRRLDEDEYRQVPFSQVSPNVRQEPGRPPHRPMTVVTEAGLYSLILWSEKPEAVRFKRWVTHEVLPAIRKTGSYAVPQTREQQLAAAMLVAQQVLDEQQALIKVLEPAATAWNVLASTDGDYSLRDAAQILSRDHGIDTGQNRLKRQMQDLGWLDKRGIPYQRHVDLGRLRSRIRYYDNPRSGERTLADPQVRITPKGLEGLRVALATGQGVLALTSSTNAVSR</sequence>
<dbReference type="PROSITE" id="PS51750">
    <property type="entry name" value="BRO_N"/>
    <property type="match status" value="1"/>
</dbReference>
<feature type="compositionally biased region" description="Basic residues" evidence="1">
    <location>
        <begin position="70"/>
        <end position="102"/>
    </location>
</feature>
<name>A0A4P6F327_9MICO</name>
<accession>A0A4P6F327</accession>
<dbReference type="AlphaFoldDB" id="A0A4P6F327"/>
<evidence type="ECO:0000313" key="3">
    <source>
        <dbReference type="EMBL" id="QAY69982.1"/>
    </source>
</evidence>
<dbReference type="SMART" id="SM01040">
    <property type="entry name" value="Bro-N"/>
    <property type="match status" value="1"/>
</dbReference>
<feature type="compositionally biased region" description="Basic and acidic residues" evidence="1">
    <location>
        <begin position="122"/>
        <end position="136"/>
    </location>
</feature>
<reference evidence="3 4" key="1">
    <citation type="submission" date="2019-01" db="EMBL/GenBank/DDBJ databases">
        <title>Genome sequencing of strain FW10M-9.</title>
        <authorList>
            <person name="Heo J."/>
            <person name="Kim S.-J."/>
            <person name="Kim J.-S."/>
            <person name="Hong S.-B."/>
            <person name="Kwon S.-W."/>
        </authorList>
    </citation>
    <scope>NUCLEOTIDE SEQUENCE [LARGE SCALE GENOMIC DNA]</scope>
    <source>
        <strain evidence="3 4">FW10M-9</strain>
    </source>
</reference>
<feature type="compositionally biased region" description="Basic residues" evidence="1">
    <location>
        <begin position="111"/>
        <end position="121"/>
    </location>
</feature>
<keyword evidence="4" id="KW-1185">Reference proteome</keyword>
<dbReference type="Pfam" id="PF03374">
    <property type="entry name" value="ANT"/>
    <property type="match status" value="1"/>
</dbReference>
<dbReference type="GO" id="GO:0003677">
    <property type="term" value="F:DNA binding"/>
    <property type="evidence" value="ECO:0007669"/>
    <property type="project" value="InterPro"/>
</dbReference>
<dbReference type="PANTHER" id="PTHR36180">
    <property type="entry name" value="DNA-BINDING PROTEIN-RELATED-RELATED"/>
    <property type="match status" value="1"/>
</dbReference>
<dbReference type="InterPro" id="IPR005039">
    <property type="entry name" value="Ant_C"/>
</dbReference>
<dbReference type="OrthoDB" id="9812611at2"/>
<evidence type="ECO:0000256" key="1">
    <source>
        <dbReference type="SAM" id="MobiDB-lite"/>
    </source>
</evidence>
<feature type="compositionally biased region" description="Basic residues" evidence="1">
    <location>
        <begin position="137"/>
        <end position="155"/>
    </location>
</feature>
<feature type="compositionally biased region" description="Low complexity" evidence="1">
    <location>
        <begin position="30"/>
        <end position="41"/>
    </location>
</feature>
<gene>
    <name evidence="3" type="ORF">ET471_08010</name>
</gene>
<dbReference type="Proteomes" id="UP000292118">
    <property type="component" value="Chromosome"/>
</dbReference>
<dbReference type="Pfam" id="PF02498">
    <property type="entry name" value="Bro-N"/>
    <property type="match status" value="1"/>
</dbReference>
<proteinExistence type="predicted"/>
<feature type="domain" description="Bro-N" evidence="2">
    <location>
        <begin position="161"/>
        <end position="275"/>
    </location>
</feature>
<dbReference type="InterPro" id="IPR003497">
    <property type="entry name" value="BRO_N_domain"/>
</dbReference>
<protein>
    <recommendedName>
        <fullName evidence="2">Bro-N domain-containing protein</fullName>
    </recommendedName>
</protein>
<evidence type="ECO:0000259" key="2">
    <source>
        <dbReference type="PROSITE" id="PS51750"/>
    </source>
</evidence>
<dbReference type="EMBL" id="CP035493">
    <property type="protein sequence ID" value="QAY69982.1"/>
    <property type="molecule type" value="Genomic_DNA"/>
</dbReference>
<feature type="compositionally biased region" description="Basic and acidic residues" evidence="1">
    <location>
        <begin position="42"/>
        <end position="69"/>
    </location>
</feature>
<feature type="region of interest" description="Disordered" evidence="1">
    <location>
        <begin position="28"/>
        <end position="155"/>
    </location>
</feature>
<organism evidence="3 4">
    <name type="scientific">Xylanimonas protaetiae</name>
    <dbReference type="NCBI Taxonomy" id="2509457"/>
    <lineage>
        <taxon>Bacteria</taxon>
        <taxon>Bacillati</taxon>
        <taxon>Actinomycetota</taxon>
        <taxon>Actinomycetes</taxon>
        <taxon>Micrococcales</taxon>
        <taxon>Promicromonosporaceae</taxon>
        <taxon>Xylanimonas</taxon>
    </lineage>
</organism>
<evidence type="ECO:0000313" key="4">
    <source>
        <dbReference type="Proteomes" id="UP000292118"/>
    </source>
</evidence>
<dbReference type="KEGG" id="xya:ET471_08010"/>